<feature type="domain" description="Transposase DDE" evidence="1">
    <location>
        <begin position="1"/>
        <end position="38"/>
    </location>
</feature>
<proteinExistence type="predicted"/>
<gene>
    <name evidence="2" type="ORF">ACFQZJ_02150</name>
</gene>
<evidence type="ECO:0000313" key="3">
    <source>
        <dbReference type="Proteomes" id="UP001597012"/>
    </source>
</evidence>
<name>A0ABW3AYW1_9FLAO</name>
<dbReference type="InterPro" id="IPR025668">
    <property type="entry name" value="Tnp_DDE_dom"/>
</dbReference>
<keyword evidence="3" id="KW-1185">Reference proteome</keyword>
<comment type="caution">
    <text evidence="2">The sequence shown here is derived from an EMBL/GenBank/DDBJ whole genome shotgun (WGS) entry which is preliminary data.</text>
</comment>
<evidence type="ECO:0000313" key="2">
    <source>
        <dbReference type="EMBL" id="MFD0796247.1"/>
    </source>
</evidence>
<dbReference type="EMBL" id="JBHTHY010000003">
    <property type="protein sequence ID" value="MFD0796247.1"/>
    <property type="molecule type" value="Genomic_DNA"/>
</dbReference>
<evidence type="ECO:0000259" key="1">
    <source>
        <dbReference type="Pfam" id="PF13612"/>
    </source>
</evidence>
<dbReference type="RefSeq" id="WP_379933107.1">
    <property type="nucleotide sequence ID" value="NZ_JBHTHY010000003.1"/>
</dbReference>
<dbReference type="Proteomes" id="UP001597012">
    <property type="component" value="Unassembled WGS sequence"/>
</dbReference>
<accession>A0ABW3AYW1</accession>
<protein>
    <submittedName>
        <fullName evidence="2">Transposase</fullName>
    </submittedName>
</protein>
<sequence length="38" mass="4540">MRKNIKKSLMTMSDKIAIRERSVMETVNNEPKNIYQIE</sequence>
<dbReference type="Pfam" id="PF13612">
    <property type="entry name" value="DDE_Tnp_1_3"/>
    <property type="match status" value="1"/>
</dbReference>
<reference evidence="3" key="1">
    <citation type="journal article" date="2019" name="Int. J. Syst. Evol. Microbiol.">
        <title>The Global Catalogue of Microorganisms (GCM) 10K type strain sequencing project: providing services to taxonomists for standard genome sequencing and annotation.</title>
        <authorList>
            <consortium name="The Broad Institute Genomics Platform"/>
            <consortium name="The Broad Institute Genome Sequencing Center for Infectious Disease"/>
            <person name="Wu L."/>
            <person name="Ma J."/>
        </authorList>
    </citation>
    <scope>NUCLEOTIDE SEQUENCE [LARGE SCALE GENOMIC DNA]</scope>
    <source>
        <strain evidence="3">CCUG 61948</strain>
    </source>
</reference>
<organism evidence="2 3">
    <name type="scientific">Maribacter chungangensis</name>
    <dbReference type="NCBI Taxonomy" id="1069117"/>
    <lineage>
        <taxon>Bacteria</taxon>
        <taxon>Pseudomonadati</taxon>
        <taxon>Bacteroidota</taxon>
        <taxon>Flavobacteriia</taxon>
        <taxon>Flavobacteriales</taxon>
        <taxon>Flavobacteriaceae</taxon>
        <taxon>Maribacter</taxon>
    </lineage>
</organism>